<dbReference type="RefSeq" id="WP_378592568.1">
    <property type="nucleotide sequence ID" value="NZ_JBHSKD010000027.1"/>
</dbReference>
<dbReference type="Pfam" id="PF13830">
    <property type="entry name" value="DUF4192"/>
    <property type="match status" value="2"/>
</dbReference>
<dbReference type="EMBL" id="JBHSKD010000027">
    <property type="protein sequence ID" value="MFC5178828.1"/>
    <property type="molecule type" value="Genomic_DNA"/>
</dbReference>
<evidence type="ECO:0000313" key="2">
    <source>
        <dbReference type="Proteomes" id="UP001596087"/>
    </source>
</evidence>
<proteinExistence type="predicted"/>
<organism evidence="1 2">
    <name type="scientific">Nocardioides taihuensis</name>
    <dbReference type="NCBI Taxonomy" id="1835606"/>
    <lineage>
        <taxon>Bacteria</taxon>
        <taxon>Bacillati</taxon>
        <taxon>Actinomycetota</taxon>
        <taxon>Actinomycetes</taxon>
        <taxon>Propionibacteriales</taxon>
        <taxon>Nocardioidaceae</taxon>
        <taxon>Nocardioides</taxon>
    </lineage>
</organism>
<protein>
    <submittedName>
        <fullName evidence="1">DUF4192 domain-containing protein</fullName>
    </submittedName>
</protein>
<dbReference type="InterPro" id="IPR025447">
    <property type="entry name" value="DUF4192"/>
</dbReference>
<sequence length="311" mass="33078">MTAPAPTHLTARGPEDLLALVPVVLGFVPADSVVMLTFGPEHGFHARLDLPPPDVSVDEWAEMLLAPARQHGVERVAFVAYAEAAEPARRTLGRLVRLFREAGIDVVEALRADGCRWWPVPPGGEPPGAGTPYDVGSHPFAAHAVVEGVVVHESRAHLAATLDPVAERLAPGRGIVVAPGPLWVWSTLARLARERAVADAGDAVRLLRAVHDDEAARDAAWLGVSRADAAAHVGVWTDLVRRAPDELLGDAAAVLAMVAWIAGQGALAWCAVDRCRTVDPHHTLATVVSDLLAAAVSPRAWDDRGRSDHPW</sequence>
<evidence type="ECO:0000313" key="1">
    <source>
        <dbReference type="EMBL" id="MFC5178828.1"/>
    </source>
</evidence>
<keyword evidence="2" id="KW-1185">Reference proteome</keyword>
<accession>A0ABW0BNQ5</accession>
<reference evidence="2" key="1">
    <citation type="journal article" date="2019" name="Int. J. Syst. Evol. Microbiol.">
        <title>The Global Catalogue of Microorganisms (GCM) 10K type strain sequencing project: providing services to taxonomists for standard genome sequencing and annotation.</title>
        <authorList>
            <consortium name="The Broad Institute Genomics Platform"/>
            <consortium name="The Broad Institute Genome Sequencing Center for Infectious Disease"/>
            <person name="Wu L."/>
            <person name="Ma J."/>
        </authorList>
    </citation>
    <scope>NUCLEOTIDE SEQUENCE [LARGE SCALE GENOMIC DNA]</scope>
    <source>
        <strain evidence="2">DFY41</strain>
    </source>
</reference>
<name>A0ABW0BNQ5_9ACTN</name>
<gene>
    <name evidence="1" type="ORF">ACFPGP_19255</name>
</gene>
<comment type="caution">
    <text evidence="1">The sequence shown here is derived from an EMBL/GenBank/DDBJ whole genome shotgun (WGS) entry which is preliminary data.</text>
</comment>
<dbReference type="Proteomes" id="UP001596087">
    <property type="component" value="Unassembled WGS sequence"/>
</dbReference>